<accession>A0A6A4RSF9</accession>
<feature type="compositionally biased region" description="Basic and acidic residues" evidence="1">
    <location>
        <begin position="41"/>
        <end position="55"/>
    </location>
</feature>
<evidence type="ECO:0000256" key="1">
    <source>
        <dbReference type="SAM" id="MobiDB-lite"/>
    </source>
</evidence>
<proteinExistence type="predicted"/>
<organism evidence="2 3">
    <name type="scientific">Scophthalmus maximus</name>
    <name type="common">Turbot</name>
    <name type="synonym">Psetta maxima</name>
    <dbReference type="NCBI Taxonomy" id="52904"/>
    <lineage>
        <taxon>Eukaryota</taxon>
        <taxon>Metazoa</taxon>
        <taxon>Chordata</taxon>
        <taxon>Craniata</taxon>
        <taxon>Vertebrata</taxon>
        <taxon>Euteleostomi</taxon>
        <taxon>Actinopterygii</taxon>
        <taxon>Neopterygii</taxon>
        <taxon>Teleostei</taxon>
        <taxon>Neoteleostei</taxon>
        <taxon>Acanthomorphata</taxon>
        <taxon>Carangaria</taxon>
        <taxon>Pleuronectiformes</taxon>
        <taxon>Pleuronectoidei</taxon>
        <taxon>Scophthalmidae</taxon>
        <taxon>Scophthalmus</taxon>
    </lineage>
</organism>
<dbReference type="AlphaFoldDB" id="A0A6A4RSF9"/>
<reference evidence="2 3" key="1">
    <citation type="submission" date="2019-06" db="EMBL/GenBank/DDBJ databases">
        <title>Draft genomes of female and male turbot (Scophthalmus maximus).</title>
        <authorList>
            <person name="Xu H."/>
            <person name="Xu X.-W."/>
            <person name="Shao C."/>
            <person name="Chen S."/>
        </authorList>
    </citation>
    <scope>NUCLEOTIDE SEQUENCE [LARGE SCALE GENOMIC DNA]</scope>
    <source>
        <strain evidence="2">Ysfricsl-2016a</strain>
        <tissue evidence="2">Blood</tissue>
    </source>
</reference>
<sequence length="70" mass="7923">MMSSVGDAAMPWSIKPHRPSARPVRTQRKSESRRVGSRGVGESESRRVGESESRRWDRHRCGSFLLPLTS</sequence>
<evidence type="ECO:0000313" key="2">
    <source>
        <dbReference type="EMBL" id="KAF0022978.1"/>
    </source>
</evidence>
<dbReference type="EMBL" id="VEVO01000023">
    <property type="protein sequence ID" value="KAF0022978.1"/>
    <property type="molecule type" value="Genomic_DNA"/>
</dbReference>
<dbReference type="Proteomes" id="UP000438429">
    <property type="component" value="Unassembled WGS sequence"/>
</dbReference>
<gene>
    <name evidence="2" type="ORF">F2P81_024959</name>
</gene>
<feature type="region of interest" description="Disordered" evidence="1">
    <location>
        <begin position="1"/>
        <end position="57"/>
    </location>
</feature>
<name>A0A6A4RSF9_SCOMX</name>
<protein>
    <submittedName>
        <fullName evidence="2">Uncharacterized protein</fullName>
    </submittedName>
</protein>
<comment type="caution">
    <text evidence="2">The sequence shown here is derived from an EMBL/GenBank/DDBJ whole genome shotgun (WGS) entry which is preliminary data.</text>
</comment>
<evidence type="ECO:0000313" key="3">
    <source>
        <dbReference type="Proteomes" id="UP000438429"/>
    </source>
</evidence>